<proteinExistence type="predicted"/>
<dbReference type="EMBL" id="JACHGI010000011">
    <property type="protein sequence ID" value="MBB6468585.1"/>
    <property type="molecule type" value="Genomic_DNA"/>
</dbReference>
<evidence type="ECO:0000313" key="2">
    <source>
        <dbReference type="Proteomes" id="UP000532373"/>
    </source>
</evidence>
<evidence type="ECO:0000313" key="1">
    <source>
        <dbReference type="EMBL" id="MBB6468585.1"/>
    </source>
</evidence>
<accession>A0A8E1WGQ5</accession>
<sequence>MERIFFDESGQTGTNMFDPEQPYFALGSTNISEPEATEIIARTFPGQQGPELKSGNVLRRPTGRRQFLKFAQEVGARPDRFCAAKLGKRYVVVSKMVDHLVEPMLSEEGYDFYKDDYARRFANSVGFVIEHLLPRLDADRLLASYNNLARTPNMKHLRSFQAELETLLANAPHGTEVFLNLIAYGAQRIAATGDLSALEDSNEIHVTAALECMKFWHEQNDGPFVVVHDESIHFFRRSYLWERMTDPNIEPQVLGSGEKSFRVPIPVTSTISARSHENASLQLCDLIAGFISRMSLPGASDDLMAFRRDVIDAGFGELTHFPLDFGTDFAPGEPPRADGPDIVDQIVGAVRRKRR</sequence>
<dbReference type="InterPro" id="IPR024524">
    <property type="entry name" value="DUF3800"/>
</dbReference>
<evidence type="ECO:0008006" key="3">
    <source>
        <dbReference type="Google" id="ProtNLM"/>
    </source>
</evidence>
<name>A0A8E1WGQ5_9HYPH</name>
<dbReference type="Proteomes" id="UP000532373">
    <property type="component" value="Unassembled WGS sequence"/>
</dbReference>
<comment type="caution">
    <text evidence="1">The sequence shown here is derived from an EMBL/GenBank/DDBJ whole genome shotgun (WGS) entry which is preliminary data.</text>
</comment>
<protein>
    <recommendedName>
        <fullName evidence="3">DUF3800 domain-containing protein</fullName>
    </recommendedName>
</protein>
<dbReference type="AlphaFoldDB" id="A0A8E1WGQ5"/>
<gene>
    <name evidence="1" type="ORF">HNQ96_004469</name>
</gene>
<organism evidence="1 2">
    <name type="scientific">Aminobacter carboxidus</name>
    <dbReference type="NCBI Taxonomy" id="376165"/>
    <lineage>
        <taxon>Bacteria</taxon>
        <taxon>Pseudomonadati</taxon>
        <taxon>Pseudomonadota</taxon>
        <taxon>Alphaproteobacteria</taxon>
        <taxon>Hyphomicrobiales</taxon>
        <taxon>Phyllobacteriaceae</taxon>
        <taxon>Aminobacter</taxon>
    </lineage>
</organism>
<dbReference type="RefSeq" id="WP_184771241.1">
    <property type="nucleotide sequence ID" value="NZ_JACHGI010000011.1"/>
</dbReference>
<dbReference type="Pfam" id="PF12686">
    <property type="entry name" value="DUF3800"/>
    <property type="match status" value="1"/>
</dbReference>
<reference evidence="1 2" key="1">
    <citation type="submission" date="2020-08" db="EMBL/GenBank/DDBJ databases">
        <title>Genomic Encyclopedia of Type Strains, Phase IV (KMG-IV): sequencing the most valuable type-strain genomes for metagenomic binning, comparative biology and taxonomic classification.</title>
        <authorList>
            <person name="Goeker M."/>
        </authorList>
    </citation>
    <scope>NUCLEOTIDE SEQUENCE [LARGE SCALE GENOMIC DNA]</scope>
    <source>
        <strain evidence="1 2">DSM 17454</strain>
    </source>
</reference>